<dbReference type="InterPro" id="IPR016040">
    <property type="entry name" value="NAD(P)-bd_dom"/>
</dbReference>
<feature type="domain" description="NAD(P)-binding" evidence="1">
    <location>
        <begin position="11"/>
        <end position="189"/>
    </location>
</feature>
<proteinExistence type="predicted"/>
<dbReference type="CDD" id="cd05269">
    <property type="entry name" value="TMR_SDR_a"/>
    <property type="match status" value="1"/>
</dbReference>
<evidence type="ECO:0000313" key="4">
    <source>
        <dbReference type="Proteomes" id="UP000539473"/>
    </source>
</evidence>
<evidence type="ECO:0000313" key="5">
    <source>
        <dbReference type="Proteomes" id="UP000619376"/>
    </source>
</evidence>
<protein>
    <submittedName>
        <fullName evidence="2">NAD(P)-dependent oxidoreductase</fullName>
    </submittedName>
    <submittedName>
        <fullName evidence="3">NAD(P)H dehydrogenase (Quinone)</fullName>
        <ecNumber evidence="3">1.6.5.2</ecNumber>
    </submittedName>
</protein>
<name>A0A7W8KFS1_9DEIO</name>
<reference evidence="3 4" key="3">
    <citation type="submission" date="2020-08" db="EMBL/GenBank/DDBJ databases">
        <title>Genomic Encyclopedia of Type Strains, Phase IV (KMG-IV): sequencing the most valuable type-strain genomes for metagenomic binning, comparative biology and taxonomic classification.</title>
        <authorList>
            <person name="Goeker M."/>
        </authorList>
    </citation>
    <scope>NUCLEOTIDE SEQUENCE [LARGE SCALE GENOMIC DNA]</scope>
    <source>
        <strain evidence="3 4">DSM 27521</strain>
    </source>
</reference>
<reference evidence="2" key="4">
    <citation type="submission" date="2024-05" db="EMBL/GenBank/DDBJ databases">
        <authorList>
            <person name="Sun Q."/>
            <person name="Zhou Y."/>
        </authorList>
    </citation>
    <scope>NUCLEOTIDE SEQUENCE</scope>
    <source>
        <strain evidence="2">CGMCC 1.18437</strain>
    </source>
</reference>
<comment type="caution">
    <text evidence="3">The sequence shown here is derived from an EMBL/GenBank/DDBJ whole genome shotgun (WGS) entry which is preliminary data.</text>
</comment>
<evidence type="ECO:0000313" key="3">
    <source>
        <dbReference type="EMBL" id="MBB5377100.1"/>
    </source>
</evidence>
<dbReference type="InterPro" id="IPR036291">
    <property type="entry name" value="NAD(P)-bd_dom_sf"/>
</dbReference>
<dbReference type="SUPFAM" id="SSF51735">
    <property type="entry name" value="NAD(P)-binding Rossmann-fold domains"/>
    <property type="match status" value="1"/>
</dbReference>
<gene>
    <name evidence="2" type="ORF">GCM10017781_26750</name>
    <name evidence="3" type="ORF">HNQ07_002573</name>
</gene>
<evidence type="ECO:0000313" key="2">
    <source>
        <dbReference type="EMBL" id="GHF49001.1"/>
    </source>
</evidence>
<dbReference type="EMBL" id="BNAJ01000006">
    <property type="protein sequence ID" value="GHF49001.1"/>
    <property type="molecule type" value="Genomic_DNA"/>
</dbReference>
<reference evidence="5" key="2">
    <citation type="journal article" date="2019" name="Int. J. Syst. Evol. Microbiol.">
        <title>The Global Catalogue of Microorganisms (GCM) 10K type strain sequencing project: providing services to taxonomists for standard genome sequencing and annotation.</title>
        <authorList>
            <consortium name="The Broad Institute Genomics Platform"/>
            <consortium name="The Broad Institute Genome Sequencing Center for Infectious Disease"/>
            <person name="Wu L."/>
            <person name="Ma J."/>
        </authorList>
    </citation>
    <scope>NUCLEOTIDE SEQUENCE [LARGE SCALE GENOMIC DNA]</scope>
    <source>
        <strain evidence="5">CGMCC 1.18437</strain>
    </source>
</reference>
<dbReference type="Gene3D" id="3.40.50.720">
    <property type="entry name" value="NAD(P)-binding Rossmann-like Domain"/>
    <property type="match status" value="1"/>
</dbReference>
<keyword evidence="3" id="KW-0560">Oxidoreductase</keyword>
<organism evidence="3 4">
    <name type="scientific">Deinococcus metalli</name>
    <dbReference type="NCBI Taxonomy" id="1141878"/>
    <lineage>
        <taxon>Bacteria</taxon>
        <taxon>Thermotogati</taxon>
        <taxon>Deinococcota</taxon>
        <taxon>Deinococci</taxon>
        <taxon>Deinococcales</taxon>
        <taxon>Deinococcaceae</taxon>
        <taxon>Deinococcus</taxon>
    </lineage>
</organism>
<dbReference type="GO" id="GO:0003955">
    <property type="term" value="F:NAD(P)H dehydrogenase (quinone) activity"/>
    <property type="evidence" value="ECO:0007669"/>
    <property type="project" value="UniProtKB-EC"/>
</dbReference>
<dbReference type="AlphaFoldDB" id="A0A7W8KFS1"/>
<sequence>MSQFPIIAVTGATGHLGRHVVQALLDKGVPAGNIVALVRDPARASEFAAQGVQVRQADYAQPESLSAALAGVERVLLISGTDMQNRVEQHRNVIGAAKDAGVKLIAYTSILNADTTAMLLAADHQATEAALRESGVPYTLLRNGWYVENYTGNLAQTLPHGVLVGAGGSGQLTPAPRRDYAEAAATVLTEGGHDNATYELGGDTPVTLAQLADEISRQTGQPYAYVNQSVPEYTATLTGLGLPAGAAAMFADSDAGIARGELSTASGDLRRLIGRPTTPLPDAVAASLPR</sequence>
<dbReference type="PANTHER" id="PTHR47129:SF1">
    <property type="entry name" value="NMRA-LIKE DOMAIN-CONTAINING PROTEIN"/>
    <property type="match status" value="1"/>
</dbReference>
<dbReference type="Gene3D" id="3.90.25.10">
    <property type="entry name" value="UDP-galactose 4-epimerase, domain 1"/>
    <property type="match status" value="1"/>
</dbReference>
<dbReference type="Pfam" id="PF13460">
    <property type="entry name" value="NAD_binding_10"/>
    <property type="match status" value="1"/>
</dbReference>
<dbReference type="PANTHER" id="PTHR47129">
    <property type="entry name" value="QUINONE OXIDOREDUCTASE 2"/>
    <property type="match status" value="1"/>
</dbReference>
<dbReference type="InterPro" id="IPR052718">
    <property type="entry name" value="NmrA-type_oxidoreductase"/>
</dbReference>
<dbReference type="EC" id="1.6.5.2" evidence="3"/>
<accession>A0A7W8KFS1</accession>
<evidence type="ECO:0000259" key="1">
    <source>
        <dbReference type="Pfam" id="PF13460"/>
    </source>
</evidence>
<reference evidence="2" key="1">
    <citation type="journal article" date="2014" name="Int. J. Syst. Evol. Microbiol.">
        <title>Complete genome of a new Firmicutes species belonging to the dominant human colonic microbiota ('Ruminococcus bicirculans') reveals two chromosomes and a selective capacity to utilize plant glucans.</title>
        <authorList>
            <consortium name="NISC Comparative Sequencing Program"/>
            <person name="Wegmann U."/>
            <person name="Louis P."/>
            <person name="Goesmann A."/>
            <person name="Henrissat B."/>
            <person name="Duncan S.H."/>
            <person name="Flint H.J."/>
        </authorList>
    </citation>
    <scope>NUCLEOTIDE SEQUENCE</scope>
    <source>
        <strain evidence="2">CGMCC 1.18437</strain>
    </source>
</reference>
<keyword evidence="5" id="KW-1185">Reference proteome</keyword>
<dbReference type="RefSeq" id="WP_221275010.1">
    <property type="nucleotide sequence ID" value="NZ_BNAJ01000006.1"/>
</dbReference>
<dbReference type="Proteomes" id="UP000619376">
    <property type="component" value="Unassembled WGS sequence"/>
</dbReference>
<dbReference type="EMBL" id="JACHFK010000006">
    <property type="protein sequence ID" value="MBB5377100.1"/>
    <property type="molecule type" value="Genomic_DNA"/>
</dbReference>
<dbReference type="Proteomes" id="UP000539473">
    <property type="component" value="Unassembled WGS sequence"/>
</dbReference>